<evidence type="ECO:0000313" key="2">
    <source>
        <dbReference type="Proteomes" id="UP000318126"/>
    </source>
</evidence>
<organism evidence="1 2">
    <name type="scientific">Shewanella hanedai</name>
    <name type="common">Alteromonas hanedai</name>
    <dbReference type="NCBI Taxonomy" id="25"/>
    <lineage>
        <taxon>Bacteria</taxon>
        <taxon>Pseudomonadati</taxon>
        <taxon>Pseudomonadota</taxon>
        <taxon>Gammaproteobacteria</taxon>
        <taxon>Alteromonadales</taxon>
        <taxon>Shewanellaceae</taxon>
        <taxon>Shewanella</taxon>
    </lineage>
</organism>
<comment type="caution">
    <text evidence="1">The sequence shown here is derived from an EMBL/GenBank/DDBJ whole genome shotgun (WGS) entry which is preliminary data.</text>
</comment>
<proteinExistence type="predicted"/>
<dbReference type="OrthoDB" id="5288100at2"/>
<accession>A0A553JT22</accession>
<keyword evidence="1" id="KW-0456">Lyase</keyword>
<keyword evidence="2" id="KW-1185">Reference proteome</keyword>
<dbReference type="Proteomes" id="UP000318126">
    <property type="component" value="Unassembled WGS sequence"/>
</dbReference>
<dbReference type="InterPro" id="IPR014729">
    <property type="entry name" value="Rossmann-like_a/b/a_fold"/>
</dbReference>
<dbReference type="Gene3D" id="1.10.10.1710">
    <property type="entry name" value="Deoxyribodipyrimidine photolyase-related"/>
    <property type="match status" value="1"/>
</dbReference>
<reference evidence="2" key="1">
    <citation type="submission" date="2019-07" db="EMBL/GenBank/DDBJ databases">
        <title>Shewanella sp. YLB-08 draft genomic sequence.</title>
        <authorList>
            <person name="Yu L."/>
        </authorList>
    </citation>
    <scope>NUCLEOTIDE SEQUENCE [LARGE SCALE GENOMIC DNA]</scope>
    <source>
        <strain evidence="2">JCM 20706</strain>
    </source>
</reference>
<dbReference type="RefSeq" id="WP_143563220.1">
    <property type="nucleotide sequence ID" value="NZ_BMPL01000003.1"/>
</dbReference>
<name>A0A553JT22_SHEHA</name>
<dbReference type="Gene3D" id="1.10.579.10">
    <property type="entry name" value="DNA Cyclobutane Dipyrimidine Photolyase, subunit A, domain 3"/>
    <property type="match status" value="1"/>
</dbReference>
<dbReference type="InterPro" id="IPR052551">
    <property type="entry name" value="UV-DNA_repair_photolyase"/>
</dbReference>
<protein>
    <submittedName>
        <fullName evidence="1">Cryptochrome/photolyase family protein</fullName>
    </submittedName>
</protein>
<sequence length="531" mass="61626">MSDRVSQPVQKLRLILGDQLNASHSWYRVKSPNTLYVIAELHQEASYTRHHVQKVSAFFAAMAAFAHALKQAGHRVLHLTLDETSQYQDLPALLRDLIECYQTREFEYQLSDEYRLRQQLSVFSKSIEVSVQAYESEHFYLSDAELPDYFTAGKKHRLEHFYRKLRVRFNLLMEQDKPQGGQWNYDADNRQKLKVSDFNDVPTPLLFTNDVRPILQRLKRHNIETIGVAQDYLLWPITRCQANQLLAHFCRYCLIRFGRFQDAMTSKLDPKLGALGEDKQWTLYHSRLSFAINAKLISPKRVVDTAIAAYEAANGEITLAQIEGFVRQILGWREFVRGVYWANMPEYATLNNLSATRDLPSWFWNGDTKMNCLHHAIKQSLDYSYAHHIQRLMVTGNFCLISGIDPDQVDDWYLGIYIDAIEWVEMPNTRGMSQFADGGIVGSKAYAASGNYINKMSDHCGDCRYQVKQSHTEDACPLNALYWRFMEQHIDDFSANPRTKMVYANWLKKPIEDRELILARAENLLSHIDDI</sequence>
<gene>
    <name evidence="1" type="ORF">FN961_03795</name>
</gene>
<dbReference type="EMBL" id="VKGK01000003">
    <property type="protein sequence ID" value="TRY15608.1"/>
    <property type="molecule type" value="Genomic_DNA"/>
</dbReference>
<dbReference type="SUPFAM" id="SSF48173">
    <property type="entry name" value="Cryptochrome/photolyase FAD-binding domain"/>
    <property type="match status" value="1"/>
</dbReference>
<dbReference type="GO" id="GO:0016829">
    <property type="term" value="F:lyase activity"/>
    <property type="evidence" value="ECO:0007669"/>
    <property type="project" value="UniProtKB-KW"/>
</dbReference>
<dbReference type="InterPro" id="IPR007357">
    <property type="entry name" value="PhrB-like"/>
</dbReference>
<dbReference type="InterPro" id="IPR036134">
    <property type="entry name" value="Crypto/Photolyase_FAD-like_sf"/>
</dbReference>
<dbReference type="PANTHER" id="PTHR38657">
    <property type="entry name" value="SLR1343 PROTEIN"/>
    <property type="match status" value="1"/>
</dbReference>
<dbReference type="Gene3D" id="1.25.40.80">
    <property type="match status" value="1"/>
</dbReference>
<dbReference type="PANTHER" id="PTHR38657:SF1">
    <property type="entry name" value="SLR1343 PROTEIN"/>
    <property type="match status" value="1"/>
</dbReference>
<evidence type="ECO:0000313" key="1">
    <source>
        <dbReference type="EMBL" id="TRY15608.1"/>
    </source>
</evidence>
<dbReference type="Pfam" id="PF04244">
    <property type="entry name" value="DPRP"/>
    <property type="match status" value="1"/>
</dbReference>
<dbReference type="Gene3D" id="3.40.50.620">
    <property type="entry name" value="HUPs"/>
    <property type="match status" value="1"/>
</dbReference>
<dbReference type="AlphaFoldDB" id="A0A553JT22"/>